<comment type="pathway">
    <text evidence="3 12">Purine metabolism; IMP biosynthesis via de novo pathway; N(1)-(5-phospho-D-ribosyl)glycinamide from 5-phospho-alpha-D-ribose 1-diphosphate: step 2/2.</text>
</comment>
<comment type="caution">
    <text evidence="15">The sequence shown here is derived from an EMBL/GenBank/DDBJ whole genome shotgun (WGS) entry which is preliminary data.</text>
</comment>
<evidence type="ECO:0000256" key="9">
    <source>
        <dbReference type="ARBA" id="ARBA00038345"/>
    </source>
</evidence>
<dbReference type="InterPro" id="IPR020559">
    <property type="entry name" value="PRibGlycinamide_synth_CS"/>
</dbReference>
<evidence type="ECO:0000259" key="14">
    <source>
        <dbReference type="PROSITE" id="PS50975"/>
    </source>
</evidence>
<keyword evidence="6 13" id="KW-0547">Nucleotide-binding</keyword>
<evidence type="ECO:0000313" key="16">
    <source>
        <dbReference type="Proteomes" id="UP001499942"/>
    </source>
</evidence>
<dbReference type="SUPFAM" id="SSF56059">
    <property type="entry name" value="Glutathione synthetase ATP-binding domain-like"/>
    <property type="match status" value="1"/>
</dbReference>
<dbReference type="InterPro" id="IPR013815">
    <property type="entry name" value="ATP_grasp_subdomain_1"/>
</dbReference>
<dbReference type="Gene3D" id="3.30.470.20">
    <property type="entry name" value="ATP-grasp fold, B domain"/>
    <property type="match status" value="1"/>
</dbReference>
<dbReference type="Gene3D" id="3.90.600.10">
    <property type="entry name" value="Phosphoribosylglycinamide synthetase, C-terminal domain"/>
    <property type="match status" value="1"/>
</dbReference>
<evidence type="ECO:0000256" key="2">
    <source>
        <dbReference type="ARBA" id="ARBA00001946"/>
    </source>
</evidence>
<dbReference type="InterPro" id="IPR016185">
    <property type="entry name" value="PreATP-grasp_dom_sf"/>
</dbReference>
<comment type="cofactor">
    <cofactor evidence="2">
        <name>Mg(2+)</name>
        <dbReference type="ChEBI" id="CHEBI:18420"/>
    </cofactor>
</comment>
<dbReference type="EC" id="6.3.4.13" evidence="4 12"/>
<dbReference type="GO" id="GO:0016874">
    <property type="term" value="F:ligase activity"/>
    <property type="evidence" value="ECO:0007669"/>
    <property type="project" value="UniProtKB-KW"/>
</dbReference>
<keyword evidence="8 13" id="KW-0067">ATP-binding</keyword>
<dbReference type="InterPro" id="IPR011054">
    <property type="entry name" value="Rudment_hybrid_motif"/>
</dbReference>
<dbReference type="Pfam" id="PF02843">
    <property type="entry name" value="GARS_C"/>
    <property type="match status" value="1"/>
</dbReference>
<dbReference type="Proteomes" id="UP001499942">
    <property type="component" value="Unassembled WGS sequence"/>
</dbReference>
<proteinExistence type="inferred from homology"/>
<dbReference type="Pfam" id="PF01071">
    <property type="entry name" value="GARS_A"/>
    <property type="match status" value="1"/>
</dbReference>
<dbReference type="SUPFAM" id="SSF52440">
    <property type="entry name" value="PreATP-grasp domain"/>
    <property type="match status" value="1"/>
</dbReference>
<comment type="similarity">
    <text evidence="9 12">Belongs to the GARS family.</text>
</comment>
<name>A0ABN3MZG6_9ACTN</name>
<dbReference type="InterPro" id="IPR000115">
    <property type="entry name" value="PRibGlycinamide_synth"/>
</dbReference>
<dbReference type="EMBL" id="BAAASR010000029">
    <property type="protein sequence ID" value="GAA2511039.1"/>
    <property type="molecule type" value="Genomic_DNA"/>
</dbReference>
<dbReference type="HAMAP" id="MF_00138">
    <property type="entry name" value="GARS"/>
    <property type="match status" value="1"/>
</dbReference>
<dbReference type="PROSITE" id="PS50975">
    <property type="entry name" value="ATP_GRASP"/>
    <property type="match status" value="1"/>
</dbReference>
<evidence type="ECO:0000256" key="13">
    <source>
        <dbReference type="PROSITE-ProRule" id="PRU00409"/>
    </source>
</evidence>
<dbReference type="InterPro" id="IPR037123">
    <property type="entry name" value="PRibGlycinamide_synth_C_sf"/>
</dbReference>
<evidence type="ECO:0000256" key="5">
    <source>
        <dbReference type="ARBA" id="ARBA00022598"/>
    </source>
</evidence>
<dbReference type="InterPro" id="IPR020560">
    <property type="entry name" value="PRibGlycinamide_synth_C-dom"/>
</dbReference>
<evidence type="ECO:0000256" key="6">
    <source>
        <dbReference type="ARBA" id="ARBA00022741"/>
    </source>
</evidence>
<feature type="domain" description="ATP-grasp" evidence="14">
    <location>
        <begin position="107"/>
        <end position="303"/>
    </location>
</feature>
<dbReference type="SMART" id="SM01210">
    <property type="entry name" value="GARS_C"/>
    <property type="match status" value="1"/>
</dbReference>
<reference evidence="15 16" key="1">
    <citation type="journal article" date="2019" name="Int. J. Syst. Evol. Microbiol.">
        <title>The Global Catalogue of Microorganisms (GCM) 10K type strain sequencing project: providing services to taxonomists for standard genome sequencing and annotation.</title>
        <authorList>
            <consortium name="The Broad Institute Genomics Platform"/>
            <consortium name="The Broad Institute Genome Sequencing Center for Infectious Disease"/>
            <person name="Wu L."/>
            <person name="Ma J."/>
        </authorList>
    </citation>
    <scope>NUCLEOTIDE SEQUENCE [LARGE SCALE GENOMIC DNA]</scope>
    <source>
        <strain evidence="15 16">JCM 5062</strain>
    </source>
</reference>
<evidence type="ECO:0000256" key="12">
    <source>
        <dbReference type="HAMAP-Rule" id="MF_00138"/>
    </source>
</evidence>
<dbReference type="PROSITE" id="PS00184">
    <property type="entry name" value="GARS"/>
    <property type="match status" value="1"/>
</dbReference>
<keyword evidence="16" id="KW-1185">Reference proteome</keyword>
<dbReference type="SMART" id="SM01209">
    <property type="entry name" value="GARS_A"/>
    <property type="match status" value="1"/>
</dbReference>
<dbReference type="Pfam" id="PF02844">
    <property type="entry name" value="GARS_N"/>
    <property type="match status" value="1"/>
</dbReference>
<keyword evidence="7 12" id="KW-0658">Purine biosynthesis</keyword>
<accession>A0ABN3MZG6</accession>
<dbReference type="InterPro" id="IPR020561">
    <property type="entry name" value="PRibGlycinamid_synth_ATP-grasp"/>
</dbReference>
<organism evidence="15 16">
    <name type="scientific">Streptomyces gobitricini</name>
    <dbReference type="NCBI Taxonomy" id="68211"/>
    <lineage>
        <taxon>Bacteria</taxon>
        <taxon>Bacillati</taxon>
        <taxon>Actinomycetota</taxon>
        <taxon>Actinomycetes</taxon>
        <taxon>Kitasatosporales</taxon>
        <taxon>Streptomycetaceae</taxon>
        <taxon>Streptomyces</taxon>
    </lineage>
</organism>
<dbReference type="Gene3D" id="3.40.50.20">
    <property type="match status" value="1"/>
</dbReference>
<evidence type="ECO:0000256" key="7">
    <source>
        <dbReference type="ARBA" id="ARBA00022755"/>
    </source>
</evidence>
<evidence type="ECO:0000256" key="1">
    <source>
        <dbReference type="ARBA" id="ARBA00001936"/>
    </source>
</evidence>
<comment type="catalytic activity">
    <reaction evidence="12">
        <text>5-phospho-beta-D-ribosylamine + glycine + ATP = N(1)-(5-phospho-beta-D-ribosyl)glycinamide + ADP + phosphate + H(+)</text>
        <dbReference type="Rhea" id="RHEA:17453"/>
        <dbReference type="ChEBI" id="CHEBI:15378"/>
        <dbReference type="ChEBI" id="CHEBI:30616"/>
        <dbReference type="ChEBI" id="CHEBI:43474"/>
        <dbReference type="ChEBI" id="CHEBI:57305"/>
        <dbReference type="ChEBI" id="CHEBI:58681"/>
        <dbReference type="ChEBI" id="CHEBI:143788"/>
        <dbReference type="ChEBI" id="CHEBI:456216"/>
        <dbReference type="EC" id="6.3.4.13"/>
    </reaction>
</comment>
<evidence type="ECO:0000256" key="11">
    <source>
        <dbReference type="ARBA" id="ARBA00042864"/>
    </source>
</evidence>
<dbReference type="Gene3D" id="3.30.1490.20">
    <property type="entry name" value="ATP-grasp fold, A domain"/>
    <property type="match status" value="1"/>
</dbReference>
<keyword evidence="5 12" id="KW-0436">Ligase</keyword>
<comment type="cofactor">
    <cofactor evidence="1">
        <name>Mn(2+)</name>
        <dbReference type="ChEBI" id="CHEBI:29035"/>
    </cofactor>
</comment>
<evidence type="ECO:0000313" key="15">
    <source>
        <dbReference type="EMBL" id="GAA2511039.1"/>
    </source>
</evidence>
<dbReference type="SUPFAM" id="SSF51246">
    <property type="entry name" value="Rudiment single hybrid motif"/>
    <property type="match status" value="1"/>
</dbReference>
<dbReference type="PANTHER" id="PTHR43472">
    <property type="entry name" value="PHOSPHORIBOSYLAMINE--GLYCINE LIGASE"/>
    <property type="match status" value="1"/>
</dbReference>
<dbReference type="InterPro" id="IPR011761">
    <property type="entry name" value="ATP-grasp"/>
</dbReference>
<sequence>MKVLVIGGGAREHALCRSLSLDPDVTALHCAPGNAGIAEVAELHPVDALDGAAVARLAAGLEADLVVVGPEAPLVAGVADAVRAVGIPCFGPSQEAARLEGSKAFAKDVMAAAGVPTARSYVCTTHDEIDEALDAFGAPYVVKDDGLAAGKGVVVTDDIEQARAHARSCDRVVIEEYLDGPEVSLFAITDGTTVLPLTPAQDFKRALDGDEGPNTGGMGAYSPLPWADPKLVDEVMASVLQPTVDELRRRGTPFQGLLYAGLAITSRGVRVIEFNARFGDPETQVVLARLRTPLARVLLHAAKGTLDSEPPLTWRDDAAVTVVVASHNYPGTPRTGDPIEGLDEVSAQDAPHAYVLHAGTRRDGDAIVSAGGRVLSVTATGKDLTEARERAYAAVGRIRLDGSQHRTDIARKAAGE</sequence>
<dbReference type="NCBIfam" id="TIGR00877">
    <property type="entry name" value="purD"/>
    <property type="match status" value="1"/>
</dbReference>
<evidence type="ECO:0000256" key="3">
    <source>
        <dbReference type="ARBA" id="ARBA00005174"/>
    </source>
</evidence>
<dbReference type="InterPro" id="IPR020562">
    <property type="entry name" value="PRibGlycinamide_synth_N"/>
</dbReference>
<protein>
    <recommendedName>
        <fullName evidence="4 12">Phosphoribosylamine--glycine ligase</fullName>
        <ecNumber evidence="4 12">6.3.4.13</ecNumber>
    </recommendedName>
    <alternativeName>
        <fullName evidence="12">GARS</fullName>
    </alternativeName>
    <alternativeName>
        <fullName evidence="10 12">Glycinamide ribonucleotide synthetase</fullName>
    </alternativeName>
    <alternativeName>
        <fullName evidence="11 12">Phosphoribosylglycinamide synthetase</fullName>
    </alternativeName>
</protein>
<dbReference type="RefSeq" id="WP_344365147.1">
    <property type="nucleotide sequence ID" value="NZ_BAAASR010000029.1"/>
</dbReference>
<evidence type="ECO:0000256" key="8">
    <source>
        <dbReference type="ARBA" id="ARBA00022840"/>
    </source>
</evidence>
<evidence type="ECO:0000256" key="4">
    <source>
        <dbReference type="ARBA" id="ARBA00013255"/>
    </source>
</evidence>
<evidence type="ECO:0000256" key="10">
    <source>
        <dbReference type="ARBA" id="ARBA00042242"/>
    </source>
</evidence>
<dbReference type="PANTHER" id="PTHR43472:SF1">
    <property type="entry name" value="PHOSPHORIBOSYLAMINE--GLYCINE LIGASE, CHLOROPLASTIC"/>
    <property type="match status" value="1"/>
</dbReference>
<gene>
    <name evidence="12 15" type="primary">purD</name>
    <name evidence="15" type="ORF">GCM10010393_49890</name>
</gene>